<sequence length="91" mass="9569">SGSGGMLVGVAVIGVTVKGTGQKQGICSSVRHRVALALCCLDDLVEVASSSVPKGESWYTYHVPCILDDLARSPLRSRSARFWNTSKACTG</sequence>
<name>A0A9P7N1Q4_9HYPO</name>
<organism evidence="1 2">
    <name type="scientific">Claviceps pusilla</name>
    <dbReference type="NCBI Taxonomy" id="123648"/>
    <lineage>
        <taxon>Eukaryota</taxon>
        <taxon>Fungi</taxon>
        <taxon>Dikarya</taxon>
        <taxon>Ascomycota</taxon>
        <taxon>Pezizomycotina</taxon>
        <taxon>Sordariomycetes</taxon>
        <taxon>Hypocreomycetidae</taxon>
        <taxon>Hypocreales</taxon>
        <taxon>Clavicipitaceae</taxon>
        <taxon>Claviceps</taxon>
    </lineage>
</organism>
<keyword evidence="2" id="KW-1185">Reference proteome</keyword>
<accession>A0A9P7N1Q4</accession>
<dbReference type="AlphaFoldDB" id="A0A9P7N1Q4"/>
<feature type="non-terminal residue" evidence="1">
    <location>
        <position position="1"/>
    </location>
</feature>
<comment type="caution">
    <text evidence="1">The sequence shown here is derived from an EMBL/GenBank/DDBJ whole genome shotgun (WGS) entry which is preliminary data.</text>
</comment>
<gene>
    <name evidence="1" type="ORF">E4U43_006230</name>
</gene>
<proteinExistence type="predicted"/>
<evidence type="ECO:0000313" key="1">
    <source>
        <dbReference type="EMBL" id="KAG5983829.1"/>
    </source>
</evidence>
<protein>
    <submittedName>
        <fullName evidence="1">Uncharacterized protein</fullName>
    </submittedName>
</protein>
<reference evidence="1" key="1">
    <citation type="journal article" date="2020" name="bioRxiv">
        <title>Whole genome comparisons of ergot fungi reveals the divergence and evolution of species within the genus Claviceps are the result of varying mechanisms driving genome evolution and host range expansion.</title>
        <authorList>
            <person name="Wyka S.A."/>
            <person name="Mondo S.J."/>
            <person name="Liu M."/>
            <person name="Dettman J."/>
            <person name="Nalam V."/>
            <person name="Broders K.D."/>
        </authorList>
    </citation>
    <scope>NUCLEOTIDE SEQUENCE</scope>
    <source>
        <strain evidence="1">CCC 602</strain>
    </source>
</reference>
<dbReference type="Proteomes" id="UP000748025">
    <property type="component" value="Unassembled WGS sequence"/>
</dbReference>
<dbReference type="EMBL" id="SRPW01004268">
    <property type="protein sequence ID" value="KAG5983829.1"/>
    <property type="molecule type" value="Genomic_DNA"/>
</dbReference>
<evidence type="ECO:0000313" key="2">
    <source>
        <dbReference type="Proteomes" id="UP000748025"/>
    </source>
</evidence>